<dbReference type="Proteomes" id="UP001285244">
    <property type="component" value="Unassembled WGS sequence"/>
</dbReference>
<gene>
    <name evidence="2" type="ORF">MOZ64_11520</name>
</gene>
<feature type="region of interest" description="Disordered" evidence="1">
    <location>
        <begin position="389"/>
        <end position="409"/>
    </location>
</feature>
<sequence length="409" mass="47351">MNIKNWNLALRTLTIFRHLQDDQVFSSFMNVLETDRADTEAFIENYCAFVSNLYQKNTNWTEYLYQWILNDENVYVHQVATQRKVSPMIQATVKHELMLLEKVSQLTSQELLKTIDYSGFLPQWETSSINFYPSYQKYLEDLPYRGYGMFSKYRAFCIQNGELVGVSHPDPQRLADLIGYEREREQVIKNTLGFLQGLDANNVLLYGDAGTGKSSTVKAIVNEYYQKGLRLIEIKKDQLYVLPDIMDRLVDNPLHFILFIDDLSFKENDDDFIALKNILEGGIAHNQKNCVVYATSNRRHFVQENMRNRDGGEIFRNDSIQETMSLAARFGLTVTFSKPLKDLYLEIVMQLADSYDIQMNRDALAIKAEAYAIRHSGRSPRTAKQFIESTKIEENTKNEGPSHDMTPVK</sequence>
<reference evidence="2 3" key="1">
    <citation type="submission" date="2022-03" db="EMBL/GenBank/DDBJ databases">
        <title>Novel taxa within the pig intestine.</title>
        <authorList>
            <person name="Wylensek D."/>
            <person name="Bishof K."/>
            <person name="Afrizal A."/>
            <person name="Clavel T."/>
        </authorList>
    </citation>
    <scope>NUCLEOTIDE SEQUENCE [LARGE SCALE GENOMIC DNA]</scope>
    <source>
        <strain evidence="2 3">Cla-KB-P134</strain>
    </source>
</reference>
<keyword evidence="2" id="KW-0547">Nucleotide-binding</keyword>
<dbReference type="RefSeq" id="WP_320326702.1">
    <property type="nucleotide sequence ID" value="NZ_JALBUS010000032.1"/>
</dbReference>
<protein>
    <submittedName>
        <fullName evidence="2">ATP-binding protein</fullName>
    </submittedName>
</protein>
<dbReference type="InterPro" id="IPR008533">
    <property type="entry name" value="DUF815"/>
</dbReference>
<feature type="compositionally biased region" description="Basic and acidic residues" evidence="1">
    <location>
        <begin position="390"/>
        <end position="402"/>
    </location>
</feature>
<dbReference type="Gene3D" id="3.40.50.300">
    <property type="entry name" value="P-loop containing nucleotide triphosphate hydrolases"/>
    <property type="match status" value="1"/>
</dbReference>
<dbReference type="CDD" id="cd00009">
    <property type="entry name" value="AAA"/>
    <property type="match status" value="1"/>
</dbReference>
<evidence type="ECO:0000256" key="1">
    <source>
        <dbReference type="SAM" id="MobiDB-lite"/>
    </source>
</evidence>
<comment type="caution">
    <text evidence="2">The sequence shown here is derived from an EMBL/GenBank/DDBJ whole genome shotgun (WGS) entry which is preliminary data.</text>
</comment>
<dbReference type="PANTHER" id="PTHR42935:SF1">
    <property type="entry name" value="SLR0930 PROTEIN"/>
    <property type="match status" value="1"/>
</dbReference>
<dbReference type="EMBL" id="JALBUS010000032">
    <property type="protein sequence ID" value="MDX8418464.1"/>
    <property type="molecule type" value="Genomic_DNA"/>
</dbReference>
<dbReference type="PANTHER" id="PTHR42935">
    <property type="entry name" value="SLR0930 PROTEIN"/>
    <property type="match status" value="1"/>
</dbReference>
<name>A0ABU4WQ87_9FIRM</name>
<dbReference type="SUPFAM" id="SSF52540">
    <property type="entry name" value="P-loop containing nucleoside triphosphate hydrolases"/>
    <property type="match status" value="1"/>
</dbReference>
<dbReference type="GO" id="GO:0005524">
    <property type="term" value="F:ATP binding"/>
    <property type="evidence" value="ECO:0007669"/>
    <property type="project" value="UniProtKB-KW"/>
</dbReference>
<proteinExistence type="predicted"/>
<organism evidence="2 3">
    <name type="scientific">Absicoccus intestinalis</name>
    <dbReference type="NCBI Taxonomy" id="2926319"/>
    <lineage>
        <taxon>Bacteria</taxon>
        <taxon>Bacillati</taxon>
        <taxon>Bacillota</taxon>
        <taxon>Erysipelotrichia</taxon>
        <taxon>Erysipelotrichales</taxon>
        <taxon>Erysipelotrichaceae</taxon>
        <taxon>Absicoccus</taxon>
    </lineage>
</organism>
<evidence type="ECO:0000313" key="2">
    <source>
        <dbReference type="EMBL" id="MDX8418464.1"/>
    </source>
</evidence>
<accession>A0ABU4WQ87</accession>
<keyword evidence="3" id="KW-1185">Reference proteome</keyword>
<evidence type="ECO:0000313" key="3">
    <source>
        <dbReference type="Proteomes" id="UP001285244"/>
    </source>
</evidence>
<keyword evidence="2" id="KW-0067">ATP-binding</keyword>
<dbReference type="Pfam" id="PF05673">
    <property type="entry name" value="DUF815"/>
    <property type="match status" value="1"/>
</dbReference>
<dbReference type="InterPro" id="IPR027417">
    <property type="entry name" value="P-loop_NTPase"/>
</dbReference>